<keyword evidence="2" id="KW-1133">Transmembrane helix</keyword>
<dbReference type="EMBL" id="JASBNA010000007">
    <property type="protein sequence ID" value="KAK7690103.1"/>
    <property type="molecule type" value="Genomic_DNA"/>
</dbReference>
<feature type="transmembrane region" description="Helical" evidence="2">
    <location>
        <begin position="166"/>
        <end position="187"/>
    </location>
</feature>
<evidence type="ECO:0000313" key="3">
    <source>
        <dbReference type="EMBL" id="KAK7690103.1"/>
    </source>
</evidence>
<gene>
    <name evidence="3" type="ORF">QCA50_006750</name>
</gene>
<sequence>MRAKETFLAPGAAYELHVPEDAVAVFNLKSCPSGSSEHLGTGPNGTGTHYPSYSPTSVTHYVPWSAGYNNYNHYGSFNCFPQAQNLPLPPDPEIFAELKGIVEDRLKACLARFVVATYNNVGTPRAVCGCAGGIVIGTTSSVPILASNFALHAPRWWRIFALPGMWLGMTIFMSAMYGVCMMIYVFGDLRQLRSFEMTRPARAVTPPPSSPTSPNHASGKDGDDPNREERLVKVPMVQPDY</sequence>
<keyword evidence="2" id="KW-0472">Membrane</keyword>
<evidence type="ECO:0000256" key="2">
    <source>
        <dbReference type="SAM" id="Phobius"/>
    </source>
</evidence>
<evidence type="ECO:0000256" key="1">
    <source>
        <dbReference type="SAM" id="MobiDB-lite"/>
    </source>
</evidence>
<keyword evidence="2" id="KW-0812">Transmembrane</keyword>
<organism evidence="3 4">
    <name type="scientific">Cerrena zonata</name>
    <dbReference type="NCBI Taxonomy" id="2478898"/>
    <lineage>
        <taxon>Eukaryota</taxon>
        <taxon>Fungi</taxon>
        <taxon>Dikarya</taxon>
        <taxon>Basidiomycota</taxon>
        <taxon>Agaricomycotina</taxon>
        <taxon>Agaricomycetes</taxon>
        <taxon>Polyporales</taxon>
        <taxon>Cerrenaceae</taxon>
        <taxon>Cerrena</taxon>
    </lineage>
</organism>
<evidence type="ECO:0000313" key="4">
    <source>
        <dbReference type="Proteomes" id="UP001385951"/>
    </source>
</evidence>
<dbReference type="AlphaFoldDB" id="A0AAW0G9J8"/>
<comment type="caution">
    <text evidence="3">The sequence shown here is derived from an EMBL/GenBank/DDBJ whole genome shotgun (WGS) entry which is preliminary data.</text>
</comment>
<feature type="region of interest" description="Disordered" evidence="1">
    <location>
        <begin position="201"/>
        <end position="241"/>
    </location>
</feature>
<proteinExistence type="predicted"/>
<protein>
    <recommendedName>
        <fullName evidence="5">Transmembrane protein</fullName>
    </recommendedName>
</protein>
<reference evidence="3 4" key="1">
    <citation type="submission" date="2022-09" db="EMBL/GenBank/DDBJ databases">
        <authorList>
            <person name="Palmer J.M."/>
        </authorList>
    </citation>
    <scope>NUCLEOTIDE SEQUENCE [LARGE SCALE GENOMIC DNA]</scope>
    <source>
        <strain evidence="3 4">DSM 7382</strain>
    </source>
</reference>
<keyword evidence="4" id="KW-1185">Reference proteome</keyword>
<evidence type="ECO:0008006" key="5">
    <source>
        <dbReference type="Google" id="ProtNLM"/>
    </source>
</evidence>
<accession>A0AAW0G9J8</accession>
<dbReference type="Proteomes" id="UP001385951">
    <property type="component" value="Unassembled WGS sequence"/>
</dbReference>
<feature type="transmembrane region" description="Helical" evidence="2">
    <location>
        <begin position="126"/>
        <end position="146"/>
    </location>
</feature>
<feature type="compositionally biased region" description="Basic and acidic residues" evidence="1">
    <location>
        <begin position="218"/>
        <end position="232"/>
    </location>
</feature>
<name>A0AAW0G9J8_9APHY</name>